<organism evidence="2 3">
    <name type="scientific">Belliella pelovolcani</name>
    <dbReference type="NCBI Taxonomy" id="529505"/>
    <lineage>
        <taxon>Bacteria</taxon>
        <taxon>Pseudomonadati</taxon>
        <taxon>Bacteroidota</taxon>
        <taxon>Cytophagia</taxon>
        <taxon>Cytophagales</taxon>
        <taxon>Cyclobacteriaceae</taxon>
        <taxon>Belliella</taxon>
    </lineage>
</organism>
<accession>A0A1N7M408</accession>
<reference evidence="3" key="1">
    <citation type="submission" date="2017-01" db="EMBL/GenBank/DDBJ databases">
        <authorList>
            <person name="Varghese N."/>
            <person name="Submissions S."/>
        </authorList>
    </citation>
    <scope>NUCLEOTIDE SEQUENCE [LARGE SCALE GENOMIC DNA]</scope>
    <source>
        <strain evidence="3">DSM 46698</strain>
    </source>
</reference>
<protein>
    <submittedName>
        <fullName evidence="2">Lipocalin-like domain-containing protein</fullName>
    </submittedName>
</protein>
<dbReference type="AlphaFoldDB" id="A0A1N7M408"/>
<evidence type="ECO:0000313" key="2">
    <source>
        <dbReference type="EMBL" id="SIS80845.1"/>
    </source>
</evidence>
<gene>
    <name evidence="2" type="ORF">SAMN05421761_10577</name>
</gene>
<dbReference type="OrthoDB" id="838963at2"/>
<evidence type="ECO:0000313" key="3">
    <source>
        <dbReference type="Proteomes" id="UP000186026"/>
    </source>
</evidence>
<dbReference type="EMBL" id="FTOP01000005">
    <property type="protein sequence ID" value="SIS80845.1"/>
    <property type="molecule type" value="Genomic_DNA"/>
</dbReference>
<name>A0A1N7M408_9BACT</name>
<feature type="domain" description="Lipocalin-like" evidence="1">
    <location>
        <begin position="102"/>
        <end position="164"/>
    </location>
</feature>
<proteinExistence type="predicted"/>
<keyword evidence="3" id="KW-1185">Reference proteome</keyword>
<dbReference type="Proteomes" id="UP000186026">
    <property type="component" value="Unassembled WGS sequence"/>
</dbReference>
<evidence type="ECO:0000259" key="1">
    <source>
        <dbReference type="Pfam" id="PF13648"/>
    </source>
</evidence>
<dbReference type="InterPro" id="IPR024311">
    <property type="entry name" value="Lipocalin-like"/>
</dbReference>
<dbReference type="Pfam" id="PF13648">
    <property type="entry name" value="Lipocalin_4"/>
    <property type="match status" value="1"/>
</dbReference>
<sequence length="193" mass="22130">MEIFYFRENMFLFKLQTSMKNSLLKFSFAIFAILSLTFFTSCGNDDDPEMVSIEGTWDYDEFDLEISINNMSDVDFFIQEFGATPAQATAASQSLKDGFFESDDFEGTRFIFASNGSYEIRVDDQLDESGTYSVNADNTILTLSSDSESIDFEIAELSRNRLTISVEERFEFDLTDDDIDELLELKIIISFIR</sequence>